<dbReference type="InterPro" id="IPR051834">
    <property type="entry name" value="RING_finger_E3_ligase"/>
</dbReference>
<evidence type="ECO:0000256" key="1">
    <source>
        <dbReference type="ARBA" id="ARBA00022723"/>
    </source>
</evidence>
<sequence>MNRTSTSAQPETIRMPSRVLTEAGLADNNDISLRLEGEPASVQSLDANFPLPRALTREERDSFTDSSGRINFDDIREWQGLEPFRVPPPLDPIIFTTARTMTREERNYFTNSSGALDFDAVILFRRNNPDAFPPQDDILPPRQPETTSHEAYQSKGLTISKYLKTMSADEIRAHDIDGDRKICAVCLDDVCGQKDKVAILDECGHEFHYCCLKKWLRRKNICPLCRRTAVYNLQDR</sequence>
<evidence type="ECO:0000256" key="4">
    <source>
        <dbReference type="PROSITE-ProRule" id="PRU00175"/>
    </source>
</evidence>
<comment type="caution">
    <text evidence="6">The sequence shown here is derived from an EMBL/GenBank/DDBJ whole genome shotgun (WGS) entry which is preliminary data.</text>
</comment>
<evidence type="ECO:0000256" key="3">
    <source>
        <dbReference type="ARBA" id="ARBA00022833"/>
    </source>
</evidence>
<dbReference type="Proteomes" id="UP001632038">
    <property type="component" value="Unassembled WGS sequence"/>
</dbReference>
<dbReference type="PROSITE" id="PS50089">
    <property type="entry name" value="ZF_RING_2"/>
    <property type="match status" value="1"/>
</dbReference>
<reference evidence="7" key="1">
    <citation type="journal article" date="2024" name="IScience">
        <title>Strigolactones Initiate the Formation of Haustorium-like Structures in Castilleja.</title>
        <authorList>
            <person name="Buerger M."/>
            <person name="Peterson D."/>
            <person name="Chory J."/>
        </authorList>
    </citation>
    <scope>NUCLEOTIDE SEQUENCE [LARGE SCALE GENOMIC DNA]</scope>
</reference>
<dbReference type="SUPFAM" id="SSF57850">
    <property type="entry name" value="RING/U-box"/>
    <property type="match status" value="1"/>
</dbReference>
<dbReference type="PANTHER" id="PTHR45931">
    <property type="entry name" value="SI:CH211-59O9.10"/>
    <property type="match status" value="1"/>
</dbReference>
<proteinExistence type="predicted"/>
<keyword evidence="3" id="KW-0862">Zinc</keyword>
<keyword evidence="2 4" id="KW-0863">Zinc-finger</keyword>
<dbReference type="Pfam" id="PF13639">
    <property type="entry name" value="zf-RING_2"/>
    <property type="match status" value="1"/>
</dbReference>
<accession>A0ABD3E6A2</accession>
<evidence type="ECO:0000256" key="2">
    <source>
        <dbReference type="ARBA" id="ARBA00022771"/>
    </source>
</evidence>
<dbReference type="InterPro" id="IPR001841">
    <property type="entry name" value="Znf_RING"/>
</dbReference>
<evidence type="ECO:0000313" key="7">
    <source>
        <dbReference type="Proteomes" id="UP001632038"/>
    </source>
</evidence>
<evidence type="ECO:0000313" key="6">
    <source>
        <dbReference type="EMBL" id="KAL3648604.1"/>
    </source>
</evidence>
<dbReference type="Gene3D" id="3.30.40.10">
    <property type="entry name" value="Zinc/RING finger domain, C3HC4 (zinc finger)"/>
    <property type="match status" value="1"/>
</dbReference>
<dbReference type="AlphaFoldDB" id="A0ABD3E6A2"/>
<keyword evidence="7" id="KW-1185">Reference proteome</keyword>
<dbReference type="PANTHER" id="PTHR45931:SF3">
    <property type="entry name" value="RING ZINC FINGER-CONTAINING PROTEIN"/>
    <property type="match status" value="1"/>
</dbReference>
<dbReference type="EMBL" id="JAVIJP010000007">
    <property type="protein sequence ID" value="KAL3648604.1"/>
    <property type="molecule type" value="Genomic_DNA"/>
</dbReference>
<gene>
    <name evidence="6" type="ORF">CASFOL_005007</name>
</gene>
<evidence type="ECO:0000259" key="5">
    <source>
        <dbReference type="PROSITE" id="PS50089"/>
    </source>
</evidence>
<keyword evidence="1" id="KW-0479">Metal-binding</keyword>
<dbReference type="InterPro" id="IPR013083">
    <property type="entry name" value="Znf_RING/FYVE/PHD"/>
</dbReference>
<dbReference type="GO" id="GO:0008270">
    <property type="term" value="F:zinc ion binding"/>
    <property type="evidence" value="ECO:0007669"/>
    <property type="project" value="UniProtKB-KW"/>
</dbReference>
<organism evidence="6 7">
    <name type="scientific">Castilleja foliolosa</name>
    <dbReference type="NCBI Taxonomy" id="1961234"/>
    <lineage>
        <taxon>Eukaryota</taxon>
        <taxon>Viridiplantae</taxon>
        <taxon>Streptophyta</taxon>
        <taxon>Embryophyta</taxon>
        <taxon>Tracheophyta</taxon>
        <taxon>Spermatophyta</taxon>
        <taxon>Magnoliopsida</taxon>
        <taxon>eudicotyledons</taxon>
        <taxon>Gunneridae</taxon>
        <taxon>Pentapetalae</taxon>
        <taxon>asterids</taxon>
        <taxon>lamiids</taxon>
        <taxon>Lamiales</taxon>
        <taxon>Orobanchaceae</taxon>
        <taxon>Pedicularideae</taxon>
        <taxon>Castillejinae</taxon>
        <taxon>Castilleja</taxon>
    </lineage>
</organism>
<dbReference type="SMART" id="SM00184">
    <property type="entry name" value="RING"/>
    <property type="match status" value="1"/>
</dbReference>
<name>A0ABD3E6A2_9LAMI</name>
<protein>
    <recommendedName>
        <fullName evidence="5">RING-type domain-containing protein</fullName>
    </recommendedName>
</protein>
<feature type="domain" description="RING-type" evidence="5">
    <location>
        <begin position="183"/>
        <end position="226"/>
    </location>
</feature>